<dbReference type="RefSeq" id="WP_001080837.1">
    <property type="nucleotide sequence ID" value="NZ_AFQV01000006.1"/>
</dbReference>
<feature type="domain" description="HTH cro/C1-type" evidence="2">
    <location>
        <begin position="4"/>
        <end position="58"/>
    </location>
</feature>
<dbReference type="CDD" id="cd00093">
    <property type="entry name" value="HTH_XRE"/>
    <property type="match status" value="1"/>
</dbReference>
<evidence type="ECO:0000259" key="2">
    <source>
        <dbReference type="PROSITE" id="PS50943"/>
    </source>
</evidence>
<evidence type="ECO:0000256" key="1">
    <source>
        <dbReference type="ARBA" id="ARBA00023125"/>
    </source>
</evidence>
<dbReference type="GO" id="GO:0003677">
    <property type="term" value="F:DNA binding"/>
    <property type="evidence" value="ECO:0007669"/>
    <property type="project" value="UniProtKB-KW"/>
</dbReference>
<organism evidence="3 4">
    <name type="scientific">Streptococcus mitis SK1080</name>
    <dbReference type="NCBI Taxonomy" id="1008453"/>
    <lineage>
        <taxon>Bacteria</taxon>
        <taxon>Bacillati</taxon>
        <taxon>Bacillota</taxon>
        <taxon>Bacilli</taxon>
        <taxon>Lactobacillales</taxon>
        <taxon>Streptococcaceae</taxon>
        <taxon>Streptococcus</taxon>
        <taxon>Streptococcus mitis group</taxon>
    </lineage>
</organism>
<dbReference type="OrthoDB" id="2236632at2"/>
<dbReference type="SMART" id="SM00530">
    <property type="entry name" value="HTH_XRE"/>
    <property type="match status" value="1"/>
</dbReference>
<dbReference type="Gene3D" id="1.10.260.40">
    <property type="entry name" value="lambda repressor-like DNA-binding domains"/>
    <property type="match status" value="1"/>
</dbReference>
<evidence type="ECO:0000313" key="3">
    <source>
        <dbReference type="EMBL" id="EGP70108.1"/>
    </source>
</evidence>
<dbReference type="PROSITE" id="PS50943">
    <property type="entry name" value="HTH_CROC1"/>
    <property type="match status" value="1"/>
</dbReference>
<evidence type="ECO:0000313" key="4">
    <source>
        <dbReference type="Proteomes" id="UP000004568"/>
    </source>
</evidence>
<dbReference type="PANTHER" id="PTHR46558">
    <property type="entry name" value="TRACRIPTIONAL REGULATORY PROTEIN-RELATED-RELATED"/>
    <property type="match status" value="1"/>
</dbReference>
<reference evidence="3 4" key="1">
    <citation type="submission" date="2011-05" db="EMBL/GenBank/DDBJ databases">
        <authorList>
            <person name="Durkin A.S."/>
            <person name="Radune D."/>
            <person name="Hostetler J."/>
            <person name="Torralba M."/>
            <person name="Gillis M."/>
            <person name="Methe B."/>
            <person name="Sutton G."/>
            <person name="Nelson K.E."/>
        </authorList>
    </citation>
    <scope>NUCLEOTIDE SEQUENCE [LARGE SCALE GENOMIC DNA]</scope>
    <source>
        <strain evidence="3 4">SK1080</strain>
    </source>
</reference>
<dbReference type="AlphaFoldDB" id="F9HKE0"/>
<dbReference type="eggNOG" id="COG1396">
    <property type="taxonomic scope" value="Bacteria"/>
</dbReference>
<name>F9HKE0_STRMT</name>
<comment type="caution">
    <text evidence="3">The sequence shown here is derived from an EMBL/GenBank/DDBJ whole genome shotgun (WGS) entry which is preliminary data.</text>
</comment>
<dbReference type="Pfam" id="PF01381">
    <property type="entry name" value="HTH_3"/>
    <property type="match status" value="1"/>
</dbReference>
<proteinExistence type="predicted"/>
<dbReference type="PANTHER" id="PTHR46558:SF11">
    <property type="entry name" value="HTH-TYPE TRANSCRIPTIONAL REGULATOR XRE"/>
    <property type="match status" value="1"/>
</dbReference>
<dbReference type="InterPro" id="IPR001387">
    <property type="entry name" value="Cro/C1-type_HTH"/>
</dbReference>
<gene>
    <name evidence="3" type="ORF">HMPREF9957_1521</name>
</gene>
<dbReference type="InterPro" id="IPR010982">
    <property type="entry name" value="Lambda_DNA-bd_dom_sf"/>
</dbReference>
<dbReference type="EMBL" id="AFQV01000006">
    <property type="protein sequence ID" value="EGP70108.1"/>
    <property type="molecule type" value="Genomic_DNA"/>
</dbReference>
<dbReference type="PATRIC" id="fig|1008453.3.peg.244"/>
<protein>
    <submittedName>
        <fullName evidence="3">DNA-binding helix-turn-helix protein</fullName>
    </submittedName>
</protein>
<accession>F9HKE0</accession>
<dbReference type="Proteomes" id="UP000004568">
    <property type="component" value="Unassembled WGS sequence"/>
</dbReference>
<sequence length="185" mass="21471">MNRLKELRKEKGLTQEELSNEIGTTKLTISNWENEKHSIGSEKAKLLADLFNVSVGYLLGHSEYRDSQEASYQLYQKDPDDPNNHVKARVYSILGDDLMKVLEERYITGHDEPDYSNLTSFLSAVNQLSYTDEEELLLNYGILPKEDKKIIKNLVSDMAEKVKMAIKIKEEQKKEKEKEPWRKGF</sequence>
<dbReference type="SUPFAM" id="SSF47413">
    <property type="entry name" value="lambda repressor-like DNA-binding domains"/>
    <property type="match status" value="1"/>
</dbReference>
<keyword evidence="1 3" id="KW-0238">DNA-binding</keyword>